<gene>
    <name evidence="1" type="ORF">LY79DRAFT_566771</name>
</gene>
<evidence type="ECO:0000313" key="2">
    <source>
        <dbReference type="Proteomes" id="UP001230504"/>
    </source>
</evidence>
<name>A0AAD8PPN2_9PEZI</name>
<organism evidence="1 2">
    <name type="scientific">Colletotrichum navitas</name>
    <dbReference type="NCBI Taxonomy" id="681940"/>
    <lineage>
        <taxon>Eukaryota</taxon>
        <taxon>Fungi</taxon>
        <taxon>Dikarya</taxon>
        <taxon>Ascomycota</taxon>
        <taxon>Pezizomycotina</taxon>
        <taxon>Sordariomycetes</taxon>
        <taxon>Hypocreomycetidae</taxon>
        <taxon>Glomerellales</taxon>
        <taxon>Glomerellaceae</taxon>
        <taxon>Colletotrichum</taxon>
        <taxon>Colletotrichum graminicola species complex</taxon>
    </lineage>
</organism>
<dbReference type="Proteomes" id="UP001230504">
    <property type="component" value="Unassembled WGS sequence"/>
</dbReference>
<dbReference type="RefSeq" id="XP_060409654.1">
    <property type="nucleotide sequence ID" value="XM_060558850.1"/>
</dbReference>
<sequence length="162" mass="17904">MRCCHYGQAPYLPLTLSLGVGASDITPPSGHGPGGMTADKITLVRENTNYLKDSHLTGIPSYTRAVLIDLTIFLQSWCRVDQFPFSFGFPQGQPGGRCDEAWLASPQFPLVEAFGSCSTLYFFYMDRIFATLANESLALIIPTQLILFCRHVPGLIFSQRCC</sequence>
<dbReference type="EMBL" id="JAHLJV010000080">
    <property type="protein sequence ID" value="KAK1574104.1"/>
    <property type="molecule type" value="Genomic_DNA"/>
</dbReference>
<comment type="caution">
    <text evidence="1">The sequence shown here is derived from an EMBL/GenBank/DDBJ whole genome shotgun (WGS) entry which is preliminary data.</text>
</comment>
<accession>A0AAD8PPN2</accession>
<evidence type="ECO:0000313" key="1">
    <source>
        <dbReference type="EMBL" id="KAK1574104.1"/>
    </source>
</evidence>
<reference evidence="1" key="1">
    <citation type="submission" date="2021-06" db="EMBL/GenBank/DDBJ databases">
        <title>Comparative genomics, transcriptomics and evolutionary studies reveal genomic signatures of adaptation to plant cell wall in hemibiotrophic fungi.</title>
        <authorList>
            <consortium name="DOE Joint Genome Institute"/>
            <person name="Baroncelli R."/>
            <person name="Diaz J.F."/>
            <person name="Benocci T."/>
            <person name="Peng M."/>
            <person name="Battaglia E."/>
            <person name="Haridas S."/>
            <person name="Andreopoulos W."/>
            <person name="Labutti K."/>
            <person name="Pangilinan J."/>
            <person name="Floch G.L."/>
            <person name="Makela M.R."/>
            <person name="Henrissat B."/>
            <person name="Grigoriev I.V."/>
            <person name="Crouch J.A."/>
            <person name="De Vries R.P."/>
            <person name="Sukno S.A."/>
            <person name="Thon M.R."/>
        </authorList>
    </citation>
    <scope>NUCLEOTIDE SEQUENCE</scope>
    <source>
        <strain evidence="1">CBS 125086</strain>
    </source>
</reference>
<dbReference type="GeneID" id="85443090"/>
<dbReference type="AlphaFoldDB" id="A0AAD8PPN2"/>
<proteinExistence type="predicted"/>
<keyword evidence="2" id="KW-1185">Reference proteome</keyword>
<protein>
    <submittedName>
        <fullName evidence="1">Uncharacterized protein</fullName>
    </submittedName>
</protein>